<comment type="caution">
    <text evidence="1">The sequence shown here is derived from an EMBL/GenBank/DDBJ whole genome shotgun (WGS) entry which is preliminary data.</text>
</comment>
<gene>
    <name evidence="1" type="ORF">EC580_13685</name>
</gene>
<organism evidence="1">
    <name type="scientific">Acidithiobacillus sulfuriphilus</name>
    <dbReference type="NCBI Taxonomy" id="1867749"/>
    <lineage>
        <taxon>Bacteria</taxon>
        <taxon>Pseudomonadati</taxon>
        <taxon>Pseudomonadota</taxon>
        <taxon>Acidithiobacillia</taxon>
        <taxon>Acidithiobacillales</taxon>
        <taxon>Acidithiobacillaceae</taxon>
        <taxon>Acidithiobacillus</taxon>
    </lineage>
</organism>
<dbReference type="AlphaFoldDB" id="A0A3M8QPC1"/>
<accession>A0A3M8QPC1</accession>
<name>A0A3M8QPC1_9PROT</name>
<protein>
    <submittedName>
        <fullName evidence="1">Uncharacterized protein</fullName>
    </submittedName>
</protein>
<evidence type="ECO:0000313" key="1">
    <source>
        <dbReference type="EMBL" id="RNF57998.1"/>
    </source>
</evidence>
<proteinExistence type="predicted"/>
<sequence length="82" mass="10128">MMIDLLVSGLFLVLLGLILWIVKSGHRRLVSWRKRVLRHRGISIRNPFLQPARWMRWKTPPGFWRWIGARHDHLWRRKTWKH</sequence>
<dbReference type="EMBL" id="RIZI01000193">
    <property type="protein sequence ID" value="RNF57998.1"/>
    <property type="molecule type" value="Genomic_DNA"/>
</dbReference>
<reference evidence="1" key="1">
    <citation type="submission" date="2018-10" db="EMBL/GenBank/DDBJ databases">
        <title>Acidithiobacillus sulfuriphilus sp. nov.: an extremely acidophilic sulfur-oxidizing chemolithotroph isolated from a neutral pH environment.</title>
        <authorList>
            <person name="Falagan C."/>
            <person name="Moya-Beltran A."/>
            <person name="Quatrini R."/>
            <person name="Johnson D.B."/>
        </authorList>
    </citation>
    <scope>NUCLEOTIDE SEQUENCE [LARGE SCALE GENOMIC DNA]</scope>
    <source>
        <strain evidence="1">CJ-2</strain>
    </source>
</reference>